<comment type="caution">
    <text evidence="1">The sequence shown here is derived from an EMBL/GenBank/DDBJ whole genome shotgun (WGS) entry which is preliminary data.</text>
</comment>
<gene>
    <name evidence="1" type="ORF">ACHAWO_012751</name>
</gene>
<organism evidence="1 2">
    <name type="scientific">Cyclotella atomus</name>
    <dbReference type="NCBI Taxonomy" id="382360"/>
    <lineage>
        <taxon>Eukaryota</taxon>
        <taxon>Sar</taxon>
        <taxon>Stramenopiles</taxon>
        <taxon>Ochrophyta</taxon>
        <taxon>Bacillariophyta</taxon>
        <taxon>Coscinodiscophyceae</taxon>
        <taxon>Thalassiosirophycidae</taxon>
        <taxon>Stephanodiscales</taxon>
        <taxon>Stephanodiscaceae</taxon>
        <taxon>Cyclotella</taxon>
    </lineage>
</organism>
<dbReference type="CDD" id="cd07067">
    <property type="entry name" value="HP_PGM_like"/>
    <property type="match status" value="1"/>
</dbReference>
<keyword evidence="2" id="KW-1185">Reference proteome</keyword>
<evidence type="ECO:0008006" key="3">
    <source>
        <dbReference type="Google" id="ProtNLM"/>
    </source>
</evidence>
<dbReference type="InterPro" id="IPR029033">
    <property type="entry name" value="His_PPase_superfam"/>
</dbReference>
<proteinExistence type="predicted"/>
<dbReference type="InterPro" id="IPR013078">
    <property type="entry name" value="His_Pase_superF_clade-1"/>
</dbReference>
<protein>
    <recommendedName>
        <fullName evidence="3">Phosphoglycerate mutase-like protein</fullName>
    </recommendedName>
</protein>
<sequence length="346" mass="39653">MMLRRLSSRLPTVAKHIQARSQSSVAVSRSSPRQFQSTIQHFESQDFSSLALRRDDGDYYFEEHTDAIISALNSYKGKQSEVVVKSHVEPRVTAMARKMDLVEAAQAAKDYESYDKILILMRHGEAKHNEFQREYVQRQGKYVTDSSTVEESNMDEDHPVDPMLTGKGCGQMLALSRRTATFFNSETGLKPDLFVVSPLRRAIQSAIIAFPTHTPFTSLYNIPWVCNPYLMEKANGNKSEFVSSPEVLEEIFPGVDFNMMKSLVGNDVHAFNAEKPVPLFENKIDLLRRTDDFLRFLIERDERVIVVSSHATWLHSLLEFSLRHEQEENHEMFKKGQMLPVGIKFD</sequence>
<dbReference type="PANTHER" id="PTHR48100:SF33">
    <property type="entry name" value="PEPTIDASE S54 RHOMBOID DOMAIN-CONTAINING PROTEIN"/>
    <property type="match status" value="1"/>
</dbReference>
<dbReference type="AlphaFoldDB" id="A0ABD3NJR8"/>
<dbReference type="EMBL" id="JALLPJ020001231">
    <property type="protein sequence ID" value="KAL3773490.1"/>
    <property type="molecule type" value="Genomic_DNA"/>
</dbReference>
<dbReference type="SUPFAM" id="SSF53254">
    <property type="entry name" value="Phosphoglycerate mutase-like"/>
    <property type="match status" value="1"/>
</dbReference>
<dbReference type="InterPro" id="IPR050275">
    <property type="entry name" value="PGM_Phosphatase"/>
</dbReference>
<accession>A0ABD3NJR8</accession>
<evidence type="ECO:0000313" key="2">
    <source>
        <dbReference type="Proteomes" id="UP001530400"/>
    </source>
</evidence>
<dbReference type="Gene3D" id="3.40.50.1240">
    <property type="entry name" value="Phosphoglycerate mutase-like"/>
    <property type="match status" value="1"/>
</dbReference>
<dbReference type="PANTHER" id="PTHR48100">
    <property type="entry name" value="BROAD-SPECIFICITY PHOSPHATASE YOR283W-RELATED"/>
    <property type="match status" value="1"/>
</dbReference>
<evidence type="ECO:0000313" key="1">
    <source>
        <dbReference type="EMBL" id="KAL3773490.1"/>
    </source>
</evidence>
<reference evidence="1 2" key="1">
    <citation type="submission" date="2024-10" db="EMBL/GenBank/DDBJ databases">
        <title>Updated reference genomes for cyclostephanoid diatoms.</title>
        <authorList>
            <person name="Roberts W.R."/>
            <person name="Alverson A.J."/>
        </authorList>
    </citation>
    <scope>NUCLEOTIDE SEQUENCE [LARGE SCALE GENOMIC DNA]</scope>
    <source>
        <strain evidence="1 2">AJA010-31</strain>
    </source>
</reference>
<name>A0ABD3NJR8_9STRA</name>
<dbReference type="Proteomes" id="UP001530400">
    <property type="component" value="Unassembled WGS sequence"/>
</dbReference>